<dbReference type="Proteomes" id="UP000814140">
    <property type="component" value="Unassembled WGS sequence"/>
</dbReference>
<dbReference type="EMBL" id="MU277255">
    <property type="protein sequence ID" value="KAI0056902.1"/>
    <property type="molecule type" value="Genomic_DNA"/>
</dbReference>
<reference evidence="1" key="1">
    <citation type="submission" date="2021-03" db="EMBL/GenBank/DDBJ databases">
        <authorList>
            <consortium name="DOE Joint Genome Institute"/>
            <person name="Ahrendt S."/>
            <person name="Looney B.P."/>
            <person name="Miyauchi S."/>
            <person name="Morin E."/>
            <person name="Drula E."/>
            <person name="Courty P.E."/>
            <person name="Chicoki N."/>
            <person name="Fauchery L."/>
            <person name="Kohler A."/>
            <person name="Kuo A."/>
            <person name="Labutti K."/>
            <person name="Pangilinan J."/>
            <person name="Lipzen A."/>
            <person name="Riley R."/>
            <person name="Andreopoulos W."/>
            <person name="He G."/>
            <person name="Johnson J."/>
            <person name="Barry K.W."/>
            <person name="Grigoriev I.V."/>
            <person name="Nagy L."/>
            <person name="Hibbett D."/>
            <person name="Henrissat B."/>
            <person name="Matheny P.B."/>
            <person name="Labbe J."/>
            <person name="Martin F."/>
        </authorList>
    </citation>
    <scope>NUCLEOTIDE SEQUENCE</scope>
    <source>
        <strain evidence="1">HHB10654</strain>
    </source>
</reference>
<proteinExistence type="predicted"/>
<evidence type="ECO:0000313" key="2">
    <source>
        <dbReference type="Proteomes" id="UP000814140"/>
    </source>
</evidence>
<evidence type="ECO:0000313" key="1">
    <source>
        <dbReference type="EMBL" id="KAI0056902.1"/>
    </source>
</evidence>
<keyword evidence="2" id="KW-1185">Reference proteome</keyword>
<organism evidence="1 2">
    <name type="scientific">Artomyces pyxidatus</name>
    <dbReference type="NCBI Taxonomy" id="48021"/>
    <lineage>
        <taxon>Eukaryota</taxon>
        <taxon>Fungi</taxon>
        <taxon>Dikarya</taxon>
        <taxon>Basidiomycota</taxon>
        <taxon>Agaricomycotina</taxon>
        <taxon>Agaricomycetes</taxon>
        <taxon>Russulales</taxon>
        <taxon>Auriscalpiaceae</taxon>
        <taxon>Artomyces</taxon>
    </lineage>
</organism>
<comment type="caution">
    <text evidence="1">The sequence shown here is derived from an EMBL/GenBank/DDBJ whole genome shotgun (WGS) entry which is preliminary data.</text>
</comment>
<name>A0ACB8SKZ0_9AGAM</name>
<reference evidence="1" key="2">
    <citation type="journal article" date="2022" name="New Phytol.">
        <title>Evolutionary transition to the ectomycorrhizal habit in the genomes of a hyperdiverse lineage of mushroom-forming fungi.</title>
        <authorList>
            <person name="Looney B."/>
            <person name="Miyauchi S."/>
            <person name="Morin E."/>
            <person name="Drula E."/>
            <person name="Courty P.E."/>
            <person name="Kohler A."/>
            <person name="Kuo A."/>
            <person name="LaButti K."/>
            <person name="Pangilinan J."/>
            <person name="Lipzen A."/>
            <person name="Riley R."/>
            <person name="Andreopoulos W."/>
            <person name="He G."/>
            <person name="Johnson J."/>
            <person name="Nolan M."/>
            <person name="Tritt A."/>
            <person name="Barry K.W."/>
            <person name="Grigoriev I.V."/>
            <person name="Nagy L.G."/>
            <person name="Hibbett D."/>
            <person name="Henrissat B."/>
            <person name="Matheny P.B."/>
            <person name="Labbe J."/>
            <person name="Martin F.M."/>
        </authorList>
    </citation>
    <scope>NUCLEOTIDE SEQUENCE</scope>
    <source>
        <strain evidence="1">HHB10654</strain>
    </source>
</reference>
<sequence length="199" mass="22433">MVSIRWTRNFTVKAKRSRTAQLMRTMGSSFAVPHPYRIDNDRSVPQRTHCTSTTFTLWLIPIAVNNAVKGRLYNSAFSQSIHCPSPPALALSDPETVYVSCCPSVVPNRLLSLLAIITLRWIGFPHWMGFYLTRRTSIPARRRSSHLPQYPSIGITTQASTTRSAWSSNGHRPCHSSPCRIGESSHSRSIHLGCLDMYY</sequence>
<protein>
    <submittedName>
        <fullName evidence="1">Uncharacterized protein</fullName>
    </submittedName>
</protein>
<accession>A0ACB8SKZ0</accession>
<gene>
    <name evidence="1" type="ORF">BV25DRAFT_1475465</name>
</gene>